<protein>
    <submittedName>
        <fullName evidence="2">Uncharacterized protein</fullName>
    </submittedName>
</protein>
<feature type="region of interest" description="Disordered" evidence="1">
    <location>
        <begin position="103"/>
        <end position="131"/>
    </location>
</feature>
<keyword evidence="3" id="KW-1185">Reference proteome</keyword>
<reference evidence="2 3" key="1">
    <citation type="submission" date="2019-07" db="EMBL/GenBank/DDBJ databases">
        <title>Venturia inaequalis Genome Resource.</title>
        <authorList>
            <person name="Lichtner F.J."/>
        </authorList>
    </citation>
    <scope>NUCLEOTIDE SEQUENCE [LARGE SCALE GENOMIC DNA]</scope>
    <source>
        <strain evidence="2 3">DMI_063113</strain>
    </source>
</reference>
<dbReference type="Proteomes" id="UP000490939">
    <property type="component" value="Unassembled WGS sequence"/>
</dbReference>
<evidence type="ECO:0000313" key="2">
    <source>
        <dbReference type="EMBL" id="KAE9992484.1"/>
    </source>
</evidence>
<feature type="compositionally biased region" description="Basic residues" evidence="1">
    <location>
        <begin position="104"/>
        <end position="115"/>
    </location>
</feature>
<evidence type="ECO:0000256" key="1">
    <source>
        <dbReference type="SAM" id="MobiDB-lite"/>
    </source>
</evidence>
<evidence type="ECO:0000313" key="3">
    <source>
        <dbReference type="Proteomes" id="UP000490939"/>
    </source>
</evidence>
<feature type="compositionally biased region" description="Basic and acidic residues" evidence="1">
    <location>
        <begin position="116"/>
        <end position="131"/>
    </location>
</feature>
<comment type="caution">
    <text evidence="2">The sequence shown here is derived from an EMBL/GenBank/DDBJ whole genome shotgun (WGS) entry which is preliminary data.</text>
</comment>
<proteinExistence type="predicted"/>
<sequence>MRVRIRRSNSAEAPAGTGLPSFIFLYFLDFCQRTSSCRNAVDMIEELIDARYTVVQTVLEDQLSAWFGADGFQIIESPDDYARWKIMIPRYLTPAERSELRQAFSRHRRRGRRRTTRVDSDTVEAEGKAES</sequence>
<gene>
    <name evidence="2" type="ORF">EG327_008873</name>
</gene>
<dbReference type="EMBL" id="WNWR01000057">
    <property type="protein sequence ID" value="KAE9992484.1"/>
    <property type="molecule type" value="Genomic_DNA"/>
</dbReference>
<organism evidence="2 3">
    <name type="scientific">Venturia inaequalis</name>
    <name type="common">Apple scab fungus</name>
    <dbReference type="NCBI Taxonomy" id="5025"/>
    <lineage>
        <taxon>Eukaryota</taxon>
        <taxon>Fungi</taxon>
        <taxon>Dikarya</taxon>
        <taxon>Ascomycota</taxon>
        <taxon>Pezizomycotina</taxon>
        <taxon>Dothideomycetes</taxon>
        <taxon>Pleosporomycetidae</taxon>
        <taxon>Venturiales</taxon>
        <taxon>Venturiaceae</taxon>
        <taxon>Venturia</taxon>
    </lineage>
</organism>
<name>A0A8H3ZB50_VENIN</name>
<dbReference type="AlphaFoldDB" id="A0A8H3ZB50"/>
<accession>A0A8H3ZB50</accession>